<dbReference type="PANTHER" id="PTHR42085">
    <property type="entry name" value="F-BOX DOMAIN-CONTAINING PROTEIN"/>
    <property type="match status" value="1"/>
</dbReference>
<reference evidence="2" key="1">
    <citation type="journal article" date="2020" name="Stud. Mycol.">
        <title>101 Dothideomycetes genomes: a test case for predicting lifestyles and emergence of pathogens.</title>
        <authorList>
            <person name="Haridas S."/>
            <person name="Albert R."/>
            <person name="Binder M."/>
            <person name="Bloem J."/>
            <person name="Labutti K."/>
            <person name="Salamov A."/>
            <person name="Andreopoulos B."/>
            <person name="Baker S."/>
            <person name="Barry K."/>
            <person name="Bills G."/>
            <person name="Bluhm B."/>
            <person name="Cannon C."/>
            <person name="Castanera R."/>
            <person name="Culley D."/>
            <person name="Daum C."/>
            <person name="Ezra D."/>
            <person name="Gonzalez J."/>
            <person name="Henrissat B."/>
            <person name="Kuo A."/>
            <person name="Liang C."/>
            <person name="Lipzen A."/>
            <person name="Lutzoni F."/>
            <person name="Magnuson J."/>
            <person name="Mondo S."/>
            <person name="Nolan M."/>
            <person name="Ohm R."/>
            <person name="Pangilinan J."/>
            <person name="Park H.-J."/>
            <person name="Ramirez L."/>
            <person name="Alfaro M."/>
            <person name="Sun H."/>
            <person name="Tritt A."/>
            <person name="Yoshinaga Y."/>
            <person name="Zwiers L.-H."/>
            <person name="Turgeon B."/>
            <person name="Goodwin S."/>
            <person name="Spatafora J."/>
            <person name="Crous P."/>
            <person name="Grigoriev I."/>
        </authorList>
    </citation>
    <scope>NUCLEOTIDE SEQUENCE</scope>
    <source>
        <strain evidence="2">CBS 119925</strain>
    </source>
</reference>
<keyword evidence="3" id="KW-1185">Reference proteome</keyword>
<evidence type="ECO:0000313" key="3">
    <source>
        <dbReference type="Proteomes" id="UP000799440"/>
    </source>
</evidence>
<evidence type="ECO:0000256" key="1">
    <source>
        <dbReference type="SAM" id="MobiDB-lite"/>
    </source>
</evidence>
<name>A0A6A6VLT1_9PLEO</name>
<feature type="region of interest" description="Disordered" evidence="1">
    <location>
        <begin position="1"/>
        <end position="55"/>
    </location>
</feature>
<accession>A0A6A6VLT1</accession>
<dbReference type="Proteomes" id="UP000799440">
    <property type="component" value="Unassembled WGS sequence"/>
</dbReference>
<dbReference type="PANTHER" id="PTHR42085:SF8">
    <property type="entry name" value="F-BOX DOMAIN-CONTAINING PROTEIN"/>
    <property type="match status" value="1"/>
</dbReference>
<protein>
    <submittedName>
        <fullName evidence="2">Uncharacterized protein</fullName>
    </submittedName>
</protein>
<feature type="compositionally biased region" description="Polar residues" evidence="1">
    <location>
        <begin position="42"/>
        <end position="52"/>
    </location>
</feature>
<sequence length="357" mass="40220">MPPKVTKKTSRTPRKPRAKALIDFSKIVGDTDEDLNSDDEQLQTPSKSSQAPPSLKAIKAREKALADKFTAVSSHLEVPLEKDPGIVVNCLRQIRDKQAPLDKSYDFTHIMKLTSGTPFNLVRQVMLTEGPYAGHVAILLKQSQPFRFLELPPSVRNRIYKILLRPEGGEIPITVTHGSHKFAYSRTFGSKNKLAILAVSKQVYDEATPIAYGYRFVFTGTQVLNIFLLQIHKRFIKYIGNIQSETYNPASARNVFHTLQEATSLRRLSFKHISSDQSPPTAIKNFYDHANTWLHAVGTAKQPDKGLSILNFGPTAFHRREADEDGETQVVQWGQAEWKIFIEGIAAKCRRNRSSIH</sequence>
<proteinExistence type="predicted"/>
<dbReference type="AlphaFoldDB" id="A0A6A6VLT1"/>
<feature type="compositionally biased region" description="Basic residues" evidence="1">
    <location>
        <begin position="1"/>
        <end position="18"/>
    </location>
</feature>
<gene>
    <name evidence="2" type="ORF">M011DRAFT_474262</name>
</gene>
<feature type="compositionally biased region" description="Acidic residues" evidence="1">
    <location>
        <begin position="30"/>
        <end position="41"/>
    </location>
</feature>
<evidence type="ECO:0000313" key="2">
    <source>
        <dbReference type="EMBL" id="KAF2750759.1"/>
    </source>
</evidence>
<dbReference type="OrthoDB" id="62952at2759"/>
<dbReference type="EMBL" id="MU006563">
    <property type="protein sequence ID" value="KAF2750759.1"/>
    <property type="molecule type" value="Genomic_DNA"/>
</dbReference>
<dbReference type="InterPro" id="IPR038883">
    <property type="entry name" value="AN11006-like"/>
</dbReference>
<organism evidence="2 3">
    <name type="scientific">Sporormia fimetaria CBS 119925</name>
    <dbReference type="NCBI Taxonomy" id="1340428"/>
    <lineage>
        <taxon>Eukaryota</taxon>
        <taxon>Fungi</taxon>
        <taxon>Dikarya</taxon>
        <taxon>Ascomycota</taxon>
        <taxon>Pezizomycotina</taxon>
        <taxon>Dothideomycetes</taxon>
        <taxon>Pleosporomycetidae</taxon>
        <taxon>Pleosporales</taxon>
        <taxon>Sporormiaceae</taxon>
        <taxon>Sporormia</taxon>
    </lineage>
</organism>